<keyword evidence="2" id="KW-1185">Reference proteome</keyword>
<proteinExistence type="predicted"/>
<evidence type="ECO:0000313" key="2">
    <source>
        <dbReference type="Proteomes" id="UP000018438"/>
    </source>
</evidence>
<sequence length="130" mass="14863">MGNLNMKMTQFYLDHGADVVDQILKDVPEGATNFVYAYVAKSIDYLAVSGRDFQVFHHGAWKPVVDFVADSFRDIAYSIEELKQVAESHAVIAIYGDIEQAKSRRAYFDWMPSESERFMQLDRAIKCLEA</sequence>
<protein>
    <submittedName>
        <fullName evidence="1">Uncharacterized protein</fullName>
    </submittedName>
</protein>
<gene>
    <name evidence="1" type="ORF">F965_00067</name>
</gene>
<dbReference type="EMBL" id="APPI01000003">
    <property type="protein sequence ID" value="ENV14721.1"/>
    <property type="molecule type" value="Genomic_DNA"/>
</dbReference>
<dbReference type="Proteomes" id="UP000018438">
    <property type="component" value="Unassembled WGS sequence"/>
</dbReference>
<name>N8WRU9_9GAMM</name>
<dbReference type="PATRIC" id="fig|1217675.3.peg.63"/>
<organism evidence="1 2">
    <name type="scientific">Acinetobacter schindleri NIPH 900</name>
    <dbReference type="NCBI Taxonomy" id="1217675"/>
    <lineage>
        <taxon>Bacteria</taxon>
        <taxon>Pseudomonadati</taxon>
        <taxon>Pseudomonadota</taxon>
        <taxon>Gammaproteobacteria</taxon>
        <taxon>Moraxellales</taxon>
        <taxon>Moraxellaceae</taxon>
        <taxon>Acinetobacter</taxon>
    </lineage>
</organism>
<accession>N8WRU9</accession>
<comment type="caution">
    <text evidence="1">The sequence shown here is derived from an EMBL/GenBank/DDBJ whole genome shotgun (WGS) entry which is preliminary data.</text>
</comment>
<dbReference type="AlphaFoldDB" id="N8WRU9"/>
<evidence type="ECO:0000313" key="1">
    <source>
        <dbReference type="EMBL" id="ENV14721.1"/>
    </source>
</evidence>
<dbReference type="HOGENOM" id="CLU_1933482_0_0_6"/>
<reference evidence="1 2" key="1">
    <citation type="submission" date="2013-02" db="EMBL/GenBank/DDBJ databases">
        <title>The Genome Sequence of Acinetobacter schindleri NIPH 900.</title>
        <authorList>
            <consortium name="The Broad Institute Genome Sequencing Platform"/>
            <consortium name="The Broad Institute Genome Sequencing Center for Infectious Disease"/>
            <person name="Cerqueira G."/>
            <person name="Feldgarden M."/>
            <person name="Courvalin P."/>
            <person name="Perichon B."/>
            <person name="Grillot-Courvalin C."/>
            <person name="Clermont D."/>
            <person name="Rocha E."/>
            <person name="Yoon E.-J."/>
            <person name="Nemec A."/>
            <person name="Walker B."/>
            <person name="Young S.K."/>
            <person name="Zeng Q."/>
            <person name="Gargeya S."/>
            <person name="Fitzgerald M."/>
            <person name="Haas B."/>
            <person name="Abouelleil A."/>
            <person name="Alvarado L."/>
            <person name="Arachchi H.M."/>
            <person name="Berlin A.M."/>
            <person name="Chapman S.B."/>
            <person name="Dewar J."/>
            <person name="Goldberg J."/>
            <person name="Griggs A."/>
            <person name="Gujja S."/>
            <person name="Hansen M."/>
            <person name="Howarth C."/>
            <person name="Imamovic A."/>
            <person name="Larimer J."/>
            <person name="McCowan C."/>
            <person name="Murphy C."/>
            <person name="Neiman D."/>
            <person name="Pearson M."/>
            <person name="Priest M."/>
            <person name="Roberts A."/>
            <person name="Saif S."/>
            <person name="Shea T."/>
            <person name="Sisk P."/>
            <person name="Sykes S."/>
            <person name="Wortman J."/>
            <person name="Nusbaum C."/>
            <person name="Birren B."/>
        </authorList>
    </citation>
    <scope>NUCLEOTIDE SEQUENCE [LARGE SCALE GENOMIC DNA]</scope>
    <source>
        <strain evidence="1 2">NIPH 900</strain>
    </source>
</reference>